<keyword evidence="8" id="KW-1185">Reference proteome</keyword>
<evidence type="ECO:0000259" key="6">
    <source>
        <dbReference type="PROSITE" id="PS51007"/>
    </source>
</evidence>
<organism evidence="7 8">
    <name type="scientific">Methylorubrum rhodinum</name>
    <dbReference type="NCBI Taxonomy" id="29428"/>
    <lineage>
        <taxon>Bacteria</taxon>
        <taxon>Pseudomonadati</taxon>
        <taxon>Pseudomonadota</taxon>
        <taxon>Alphaproteobacteria</taxon>
        <taxon>Hyphomicrobiales</taxon>
        <taxon>Methylobacteriaceae</taxon>
        <taxon>Methylorubrum</taxon>
    </lineage>
</organism>
<name>A0A840ZQI2_9HYPH</name>
<dbReference type="InterPro" id="IPR036909">
    <property type="entry name" value="Cyt_c-like_dom_sf"/>
</dbReference>
<dbReference type="GO" id="GO:0020037">
    <property type="term" value="F:heme binding"/>
    <property type="evidence" value="ECO:0007669"/>
    <property type="project" value="InterPro"/>
</dbReference>
<feature type="chain" id="PRO_5032620340" evidence="5">
    <location>
        <begin position="23"/>
        <end position="97"/>
    </location>
</feature>
<accession>A0A840ZQI2</accession>
<evidence type="ECO:0000256" key="2">
    <source>
        <dbReference type="ARBA" id="ARBA00022723"/>
    </source>
</evidence>
<dbReference type="RefSeq" id="WP_183571928.1">
    <property type="nucleotide sequence ID" value="NZ_JACHOP010000020.1"/>
</dbReference>
<keyword evidence="1 4" id="KW-0349">Heme</keyword>
<evidence type="ECO:0000256" key="3">
    <source>
        <dbReference type="ARBA" id="ARBA00023004"/>
    </source>
</evidence>
<evidence type="ECO:0000256" key="5">
    <source>
        <dbReference type="SAM" id="SignalP"/>
    </source>
</evidence>
<keyword evidence="3 4" id="KW-0408">Iron</keyword>
<evidence type="ECO:0000313" key="8">
    <source>
        <dbReference type="Proteomes" id="UP000583454"/>
    </source>
</evidence>
<evidence type="ECO:0000256" key="1">
    <source>
        <dbReference type="ARBA" id="ARBA00022617"/>
    </source>
</evidence>
<sequence length="97" mass="9768">MRAARAVALALAALASASGARAAEMRAPPGASSCTGCHAQGAAMGALKGRPEAEIVAALAAFRSGERPATLMNRVAKGFDEAESRAIAAWFAAQEAR</sequence>
<gene>
    <name evidence="7" type="ORF">HNR00_003856</name>
</gene>
<dbReference type="AlphaFoldDB" id="A0A840ZQI2"/>
<reference evidence="7 8" key="1">
    <citation type="submission" date="2020-08" db="EMBL/GenBank/DDBJ databases">
        <title>Genomic Encyclopedia of Type Strains, Phase IV (KMG-IV): sequencing the most valuable type-strain genomes for metagenomic binning, comparative biology and taxonomic classification.</title>
        <authorList>
            <person name="Goeker M."/>
        </authorList>
    </citation>
    <scope>NUCLEOTIDE SEQUENCE [LARGE SCALE GENOMIC DNA]</scope>
    <source>
        <strain evidence="7 8">DSM 2163</strain>
    </source>
</reference>
<dbReference type="EMBL" id="JACHOP010000020">
    <property type="protein sequence ID" value="MBB5759127.1"/>
    <property type="molecule type" value="Genomic_DNA"/>
</dbReference>
<comment type="caution">
    <text evidence="7">The sequence shown here is derived from an EMBL/GenBank/DDBJ whole genome shotgun (WGS) entry which is preliminary data.</text>
</comment>
<dbReference type="Proteomes" id="UP000583454">
    <property type="component" value="Unassembled WGS sequence"/>
</dbReference>
<keyword evidence="2 4" id="KW-0479">Metal-binding</keyword>
<dbReference type="PROSITE" id="PS51007">
    <property type="entry name" value="CYTC"/>
    <property type="match status" value="1"/>
</dbReference>
<dbReference type="Gene3D" id="1.10.760.10">
    <property type="entry name" value="Cytochrome c-like domain"/>
    <property type="match status" value="1"/>
</dbReference>
<proteinExistence type="predicted"/>
<evidence type="ECO:0000313" key="7">
    <source>
        <dbReference type="EMBL" id="MBB5759127.1"/>
    </source>
</evidence>
<feature type="signal peptide" evidence="5">
    <location>
        <begin position="1"/>
        <end position="22"/>
    </location>
</feature>
<dbReference type="GO" id="GO:0046872">
    <property type="term" value="F:metal ion binding"/>
    <property type="evidence" value="ECO:0007669"/>
    <property type="project" value="UniProtKB-KW"/>
</dbReference>
<evidence type="ECO:0000256" key="4">
    <source>
        <dbReference type="PROSITE-ProRule" id="PRU00433"/>
    </source>
</evidence>
<dbReference type="GO" id="GO:0009055">
    <property type="term" value="F:electron transfer activity"/>
    <property type="evidence" value="ECO:0007669"/>
    <property type="project" value="InterPro"/>
</dbReference>
<protein>
    <submittedName>
        <fullName evidence="7">Cytochrome c553</fullName>
    </submittedName>
</protein>
<keyword evidence="5" id="KW-0732">Signal</keyword>
<feature type="domain" description="Cytochrome c" evidence="6">
    <location>
        <begin position="14"/>
        <end position="95"/>
    </location>
</feature>
<dbReference type="InterPro" id="IPR009056">
    <property type="entry name" value="Cyt_c-like_dom"/>
</dbReference>
<dbReference type="SUPFAM" id="SSF46626">
    <property type="entry name" value="Cytochrome c"/>
    <property type="match status" value="1"/>
</dbReference>